<gene>
    <name evidence="1" type="ORF">GCM10023147_03620</name>
</gene>
<accession>A0ABP8J2H2</accession>
<keyword evidence="2" id="KW-1185">Reference proteome</keyword>
<organism evidence="1 2">
    <name type="scientific">Tsukamurella soli</name>
    <dbReference type="NCBI Taxonomy" id="644556"/>
    <lineage>
        <taxon>Bacteria</taxon>
        <taxon>Bacillati</taxon>
        <taxon>Actinomycetota</taxon>
        <taxon>Actinomycetes</taxon>
        <taxon>Mycobacteriales</taxon>
        <taxon>Tsukamurellaceae</taxon>
        <taxon>Tsukamurella</taxon>
    </lineage>
</organism>
<dbReference type="RefSeq" id="WP_344990030.1">
    <property type="nucleotide sequence ID" value="NZ_BAABFR010000003.1"/>
</dbReference>
<dbReference type="EMBL" id="BAABFR010000003">
    <property type="protein sequence ID" value="GAA4383844.1"/>
    <property type="molecule type" value="Genomic_DNA"/>
</dbReference>
<protein>
    <submittedName>
        <fullName evidence="1">Uncharacterized protein</fullName>
    </submittedName>
</protein>
<proteinExistence type="predicted"/>
<name>A0ABP8J2H2_9ACTN</name>
<dbReference type="Proteomes" id="UP001500635">
    <property type="component" value="Unassembled WGS sequence"/>
</dbReference>
<reference evidence="2" key="1">
    <citation type="journal article" date="2019" name="Int. J. Syst. Evol. Microbiol.">
        <title>The Global Catalogue of Microorganisms (GCM) 10K type strain sequencing project: providing services to taxonomists for standard genome sequencing and annotation.</title>
        <authorList>
            <consortium name="The Broad Institute Genomics Platform"/>
            <consortium name="The Broad Institute Genome Sequencing Center for Infectious Disease"/>
            <person name="Wu L."/>
            <person name="Ma J."/>
        </authorList>
    </citation>
    <scope>NUCLEOTIDE SEQUENCE [LARGE SCALE GENOMIC DNA]</scope>
    <source>
        <strain evidence="2">JCM 17688</strain>
    </source>
</reference>
<sequence length="67" mass="7198">MGMEPDELDATLATYADWHHDRVAALTVPIPEAVGSRLRAAIVELPEAVRLPSRAVQALAEAGHRAN</sequence>
<evidence type="ECO:0000313" key="2">
    <source>
        <dbReference type="Proteomes" id="UP001500635"/>
    </source>
</evidence>
<evidence type="ECO:0000313" key="1">
    <source>
        <dbReference type="EMBL" id="GAA4383844.1"/>
    </source>
</evidence>
<comment type="caution">
    <text evidence="1">The sequence shown here is derived from an EMBL/GenBank/DDBJ whole genome shotgun (WGS) entry which is preliminary data.</text>
</comment>